<dbReference type="eggNOG" id="ENOG50333GJ">
    <property type="taxonomic scope" value="Bacteria"/>
</dbReference>
<dbReference type="STRING" id="1121324.CLIT_4c01170"/>
<proteinExistence type="predicted"/>
<dbReference type="AlphaFoldDB" id="A0A069RJF1"/>
<dbReference type="EMBL" id="JJMM01000004">
    <property type="protein sequence ID" value="KDR96280.1"/>
    <property type="molecule type" value="Genomic_DNA"/>
</dbReference>
<dbReference type="NCBIfam" id="NF040734">
    <property type="entry name" value="CC-COOH_SaoC"/>
    <property type="match status" value="1"/>
</dbReference>
<dbReference type="PROSITE" id="PS51257">
    <property type="entry name" value="PROKAR_LIPOPROTEIN"/>
    <property type="match status" value="1"/>
</dbReference>
<dbReference type="OrthoDB" id="1701802at2"/>
<protein>
    <submittedName>
        <fullName evidence="2">Putative lipoprotein</fullName>
    </submittedName>
</protein>
<reference evidence="2 3" key="1">
    <citation type="submission" date="2014-03" db="EMBL/GenBank/DDBJ databases">
        <title>Genome sequence of Clostridium litorale W6, DSM 5388.</title>
        <authorList>
            <person name="Poehlein A."/>
            <person name="Jagirdar A."/>
            <person name="Khonsari B."/>
            <person name="Chibani C.M."/>
            <person name="Gutierrez Gutierrez D.A."/>
            <person name="Davydova E."/>
            <person name="Alghaithi H.S."/>
            <person name="Nair K.P."/>
            <person name="Dhamotharan K."/>
            <person name="Chandran L."/>
            <person name="G W."/>
            <person name="Daniel R."/>
        </authorList>
    </citation>
    <scope>NUCLEOTIDE SEQUENCE [LARGE SCALE GENOMIC DNA]</scope>
    <source>
        <strain evidence="2 3">W6</strain>
    </source>
</reference>
<sequence>MTKRKSILYMILIFMCVTLMGCSQEERKNVDMGVERDNELFVHFQKKYPENAVIKCGYEDVTNDGAKDLVVIYNIEKGKNGMKVVVGGDEYSISNEVPAPAEDQIIKFKNIDDKDEIEFIVSGSKHGNVGYAIFRFQQMEIINLFGQDMEDCC</sequence>
<accession>A0A069RJF1</accession>
<organism evidence="2 3">
    <name type="scientific">Peptoclostridium litorale DSM 5388</name>
    <dbReference type="NCBI Taxonomy" id="1121324"/>
    <lineage>
        <taxon>Bacteria</taxon>
        <taxon>Bacillati</taxon>
        <taxon>Bacillota</taxon>
        <taxon>Clostridia</taxon>
        <taxon>Peptostreptococcales</taxon>
        <taxon>Peptoclostridiaceae</taxon>
        <taxon>Peptoclostridium</taxon>
    </lineage>
</organism>
<keyword evidence="1" id="KW-0472">Membrane</keyword>
<keyword evidence="3" id="KW-1185">Reference proteome</keyword>
<gene>
    <name evidence="2" type="ORF">CLIT_4c01170</name>
</gene>
<name>A0A069RJF1_PEPLI</name>
<keyword evidence="1" id="KW-1133">Transmembrane helix</keyword>
<feature type="transmembrane region" description="Helical" evidence="1">
    <location>
        <begin position="6"/>
        <end position="22"/>
    </location>
</feature>
<dbReference type="RefSeq" id="WP_038262032.1">
    <property type="nucleotide sequence ID" value="NZ_FSRH01000009.1"/>
</dbReference>
<dbReference type="Proteomes" id="UP000027946">
    <property type="component" value="Unassembled WGS sequence"/>
</dbReference>
<keyword evidence="1" id="KW-0812">Transmembrane</keyword>
<evidence type="ECO:0000313" key="3">
    <source>
        <dbReference type="Proteomes" id="UP000027946"/>
    </source>
</evidence>
<evidence type="ECO:0000313" key="2">
    <source>
        <dbReference type="EMBL" id="KDR96280.1"/>
    </source>
</evidence>
<evidence type="ECO:0000256" key="1">
    <source>
        <dbReference type="SAM" id="Phobius"/>
    </source>
</evidence>
<comment type="caution">
    <text evidence="2">The sequence shown here is derived from an EMBL/GenBank/DDBJ whole genome shotgun (WGS) entry which is preliminary data.</text>
</comment>
<keyword evidence="2" id="KW-0449">Lipoprotein</keyword>